<evidence type="ECO:0000256" key="1">
    <source>
        <dbReference type="SAM" id="MobiDB-lite"/>
    </source>
</evidence>
<dbReference type="InterPro" id="IPR020556">
    <property type="entry name" value="Amidase_CS"/>
</dbReference>
<protein>
    <submittedName>
        <fullName evidence="3">Amidase</fullName>
    </submittedName>
</protein>
<dbReference type="SUPFAM" id="SSF75304">
    <property type="entry name" value="Amidase signature (AS) enzymes"/>
    <property type="match status" value="1"/>
</dbReference>
<gene>
    <name evidence="3" type="ORF">HKK74_07175</name>
</gene>
<accession>A0ABR7LK76</accession>
<evidence type="ECO:0000259" key="2">
    <source>
        <dbReference type="Pfam" id="PF01425"/>
    </source>
</evidence>
<dbReference type="Gene3D" id="3.90.1300.10">
    <property type="entry name" value="Amidase signature (AS) domain"/>
    <property type="match status" value="1"/>
</dbReference>
<name>A0ABR7LK76_9ACTN</name>
<dbReference type="Pfam" id="PF01425">
    <property type="entry name" value="Amidase"/>
    <property type="match status" value="1"/>
</dbReference>
<feature type="domain" description="Amidase" evidence="2">
    <location>
        <begin position="43"/>
        <end position="444"/>
    </location>
</feature>
<dbReference type="PANTHER" id="PTHR11895">
    <property type="entry name" value="TRANSAMIDASE"/>
    <property type="match status" value="1"/>
</dbReference>
<dbReference type="InterPro" id="IPR036928">
    <property type="entry name" value="AS_sf"/>
</dbReference>
<dbReference type="RefSeq" id="WP_187242264.1">
    <property type="nucleotide sequence ID" value="NZ_BAAAOK010000014.1"/>
</dbReference>
<keyword evidence="4" id="KW-1185">Reference proteome</keyword>
<evidence type="ECO:0000313" key="3">
    <source>
        <dbReference type="EMBL" id="MBC6465271.1"/>
    </source>
</evidence>
<dbReference type="InterPro" id="IPR000120">
    <property type="entry name" value="Amidase"/>
</dbReference>
<organism evidence="3 4">
    <name type="scientific">Actinomadura alba</name>
    <dbReference type="NCBI Taxonomy" id="406431"/>
    <lineage>
        <taxon>Bacteria</taxon>
        <taxon>Bacillati</taxon>
        <taxon>Actinomycetota</taxon>
        <taxon>Actinomycetes</taxon>
        <taxon>Streptosporangiales</taxon>
        <taxon>Thermomonosporaceae</taxon>
        <taxon>Actinomadura</taxon>
    </lineage>
</organism>
<comment type="caution">
    <text evidence="3">The sequence shown here is derived from an EMBL/GenBank/DDBJ whole genome shotgun (WGS) entry which is preliminary data.</text>
</comment>
<feature type="region of interest" description="Disordered" evidence="1">
    <location>
        <begin position="147"/>
        <end position="172"/>
    </location>
</feature>
<reference evidence="3 4" key="1">
    <citation type="submission" date="2020-06" db="EMBL/GenBank/DDBJ databases">
        <title>Actinomadura xiongansis sp. nov., isolated from soil of Baiyangdian.</title>
        <authorList>
            <person name="Zhang X."/>
        </authorList>
    </citation>
    <scope>NUCLEOTIDE SEQUENCE [LARGE SCALE GENOMIC DNA]</scope>
    <source>
        <strain evidence="3 4">HBUM206468</strain>
    </source>
</reference>
<dbReference type="InterPro" id="IPR023631">
    <property type="entry name" value="Amidase_dom"/>
</dbReference>
<dbReference type="EMBL" id="JABVEC010000003">
    <property type="protein sequence ID" value="MBC6465271.1"/>
    <property type="molecule type" value="Genomic_DNA"/>
</dbReference>
<dbReference type="PANTHER" id="PTHR11895:SF176">
    <property type="entry name" value="AMIDASE AMID-RELATED"/>
    <property type="match status" value="1"/>
</dbReference>
<dbReference type="Proteomes" id="UP000805614">
    <property type="component" value="Unassembled WGS sequence"/>
</dbReference>
<sequence length="458" mass="47445">METERYVQARQAQPGRTGYFAGRTVADFGRAMRTGTVTAVGAVEGALASIAELDADLGAFVTVAPEYALAAARRADAELAAGVDRGPLHGIPVGIKDIIEVEGLPTTMGSAHFADHVSTVDAECVRRLRTAGAVIVGKTTTHEFAYGPFGDRSANGPSRNPHDPARMSGGSSGGSAVAVAAGMVPVALGTDTGGSVRIPAALCGVAGFKPAHGVIPVDGVFPLAPTLDDVGVLARTADDCRVAYRVLADLPAEPGGPGVDLRRIGWVRPDALFETDHDIERLARAALSPVGAEVEEVELPEAAGMSETYFAIQGSEAYAEHADRVAADAALFDPEVLDRLKLAAETAGWRYVRALRDRGRLQNEMSALLSRYDVLALPTTPLVAPPLGARTTEINGTAVGVRPAMLSMTSPFNVFGLPALSVPVGMVGSLPAGLQLVTSPGREDFLFAVAEKVSAGGH</sequence>
<proteinExistence type="predicted"/>
<evidence type="ECO:0000313" key="4">
    <source>
        <dbReference type="Proteomes" id="UP000805614"/>
    </source>
</evidence>
<dbReference type="PROSITE" id="PS00571">
    <property type="entry name" value="AMIDASES"/>
    <property type="match status" value="1"/>
</dbReference>